<organism evidence="3 4">
    <name type="scientific">Plastorhodobacter daqingensis</name>
    <dbReference type="NCBI Taxonomy" id="1387281"/>
    <lineage>
        <taxon>Bacteria</taxon>
        <taxon>Pseudomonadati</taxon>
        <taxon>Pseudomonadota</taxon>
        <taxon>Alphaproteobacteria</taxon>
        <taxon>Rhodobacterales</taxon>
        <taxon>Paracoccaceae</taxon>
        <taxon>Plastorhodobacter</taxon>
    </lineage>
</organism>
<dbReference type="PIRSF" id="PIRSF016919">
    <property type="entry name" value="HupE_UreJ"/>
    <property type="match status" value="1"/>
</dbReference>
<evidence type="ECO:0000313" key="4">
    <source>
        <dbReference type="Proteomes" id="UP001596516"/>
    </source>
</evidence>
<dbReference type="EMBL" id="JBHTFQ010000011">
    <property type="protein sequence ID" value="MFC7705875.1"/>
    <property type="molecule type" value="Genomic_DNA"/>
</dbReference>
<dbReference type="Proteomes" id="UP001596516">
    <property type="component" value="Unassembled WGS sequence"/>
</dbReference>
<reference evidence="4" key="1">
    <citation type="journal article" date="2019" name="Int. J. Syst. Evol. Microbiol.">
        <title>The Global Catalogue of Microorganisms (GCM) 10K type strain sequencing project: providing services to taxonomists for standard genome sequencing and annotation.</title>
        <authorList>
            <consortium name="The Broad Institute Genomics Platform"/>
            <consortium name="The Broad Institute Genome Sequencing Center for Infectious Disease"/>
            <person name="Wu L."/>
            <person name="Ma J."/>
        </authorList>
    </citation>
    <scope>NUCLEOTIDE SEQUENCE [LARGE SCALE GENOMIC DNA]</scope>
    <source>
        <strain evidence="4">CGMCC 1.12750</strain>
    </source>
</reference>
<protein>
    <submittedName>
        <fullName evidence="3">HupE/UreJ family protein</fullName>
    </submittedName>
</protein>
<keyword evidence="1" id="KW-0472">Membrane</keyword>
<feature type="transmembrane region" description="Helical" evidence="1">
    <location>
        <begin position="66"/>
        <end position="85"/>
    </location>
</feature>
<feature type="transmembrane region" description="Helical" evidence="1">
    <location>
        <begin position="174"/>
        <end position="192"/>
    </location>
</feature>
<feature type="chain" id="PRO_5045929681" evidence="2">
    <location>
        <begin position="20"/>
        <end position="193"/>
    </location>
</feature>
<evidence type="ECO:0000256" key="2">
    <source>
        <dbReference type="SAM" id="SignalP"/>
    </source>
</evidence>
<proteinExistence type="predicted"/>
<name>A0ABW2UP34_9RHOB</name>
<feature type="transmembrane region" description="Helical" evidence="1">
    <location>
        <begin position="137"/>
        <end position="162"/>
    </location>
</feature>
<feature type="transmembrane region" description="Helical" evidence="1">
    <location>
        <begin position="91"/>
        <end position="107"/>
    </location>
</feature>
<dbReference type="Pfam" id="PF04955">
    <property type="entry name" value="HupE_UreJ"/>
    <property type="match status" value="1"/>
</dbReference>
<evidence type="ECO:0000313" key="3">
    <source>
        <dbReference type="EMBL" id="MFC7705875.1"/>
    </source>
</evidence>
<keyword evidence="1" id="KW-1133">Transmembrane helix</keyword>
<dbReference type="RefSeq" id="WP_377406218.1">
    <property type="nucleotide sequence ID" value="NZ_JBHTFQ010000011.1"/>
</dbReference>
<keyword evidence="1" id="KW-0812">Transmembrane</keyword>
<sequence length="193" mass="18856">MKRLILSTLPILAAAPALAHPGHVGQAPFVAGVVHPLLGADHLLAMIAVGLWAAHLGGAALPGLPAAFVAAMVAGFTVALGGGVLPLVEPMILASVLVLGLMLALALRLPTGASAALVALFGLFHGFAHGQEMGEGGAAAFGAGFALSTALLHAAGAGLGLVLGQWFPQARGQALLRALGAVTLTGGVVIAMA</sequence>
<keyword evidence="2" id="KW-0732">Signal</keyword>
<gene>
    <name evidence="3" type="ORF">ACFQXB_16965</name>
</gene>
<accession>A0ABW2UP34</accession>
<comment type="caution">
    <text evidence="3">The sequence shown here is derived from an EMBL/GenBank/DDBJ whole genome shotgun (WGS) entry which is preliminary data.</text>
</comment>
<evidence type="ECO:0000256" key="1">
    <source>
        <dbReference type="SAM" id="Phobius"/>
    </source>
</evidence>
<keyword evidence="4" id="KW-1185">Reference proteome</keyword>
<feature type="transmembrane region" description="Helical" evidence="1">
    <location>
        <begin position="29"/>
        <end position="54"/>
    </location>
</feature>
<feature type="signal peptide" evidence="2">
    <location>
        <begin position="1"/>
        <end position="19"/>
    </location>
</feature>
<dbReference type="InterPro" id="IPR007038">
    <property type="entry name" value="HupE_UreJ"/>
</dbReference>